<evidence type="ECO:0000313" key="1">
    <source>
        <dbReference type="EMBL" id="MBB4287606.1"/>
    </source>
</evidence>
<dbReference type="RefSeq" id="WP_184437528.1">
    <property type="nucleotide sequence ID" value="NZ_JACIGI010000043.1"/>
</dbReference>
<sequence>MPLDASPLSLADLETATDEPRILDLRLAERLGYDRPADIRELVDRNKEELETYGGIFRTARKNPGRGRPGKAYFLNEGQALLVCMLSRTERAAAIRREVVAVFMAHRRGLLTAQSPPAPTRPAGLDIATAARLHSRIAQLEHREAQLLDMVHALVRRVT</sequence>
<evidence type="ECO:0000313" key="2">
    <source>
        <dbReference type="Proteomes" id="UP000555728"/>
    </source>
</evidence>
<keyword evidence="2" id="KW-1185">Reference proteome</keyword>
<dbReference type="AlphaFoldDB" id="A0A7W6S2M9"/>
<evidence type="ECO:0008006" key="3">
    <source>
        <dbReference type="Google" id="ProtNLM"/>
    </source>
</evidence>
<proteinExistence type="predicted"/>
<reference evidence="1 2" key="1">
    <citation type="submission" date="2020-08" db="EMBL/GenBank/DDBJ databases">
        <title>Genome sequencing of Purple Non-Sulfur Bacteria from various extreme environments.</title>
        <authorList>
            <person name="Mayer M."/>
        </authorList>
    </citation>
    <scope>NUCLEOTIDE SEQUENCE [LARGE SCALE GENOMIC DNA]</scope>
    <source>
        <strain evidence="1 2">JA135</strain>
    </source>
</reference>
<protein>
    <recommendedName>
        <fullName evidence="3">Rha family transcriptional regulator</fullName>
    </recommendedName>
</protein>
<comment type="caution">
    <text evidence="1">The sequence shown here is derived from an EMBL/GenBank/DDBJ whole genome shotgun (WGS) entry which is preliminary data.</text>
</comment>
<dbReference type="Proteomes" id="UP000555728">
    <property type="component" value="Unassembled WGS sequence"/>
</dbReference>
<name>A0A7W6S2M9_9PROT</name>
<accession>A0A7W6S2M9</accession>
<dbReference type="EMBL" id="JACIGI010000043">
    <property type="protein sequence ID" value="MBB4287606.1"/>
    <property type="molecule type" value="Genomic_DNA"/>
</dbReference>
<gene>
    <name evidence="1" type="ORF">GGD88_003358</name>
</gene>
<organism evidence="1 2">
    <name type="scientific">Roseospira goensis</name>
    <dbReference type="NCBI Taxonomy" id="391922"/>
    <lineage>
        <taxon>Bacteria</taxon>
        <taxon>Pseudomonadati</taxon>
        <taxon>Pseudomonadota</taxon>
        <taxon>Alphaproteobacteria</taxon>
        <taxon>Rhodospirillales</taxon>
        <taxon>Rhodospirillaceae</taxon>
        <taxon>Roseospira</taxon>
    </lineage>
</organism>